<reference evidence="2" key="1">
    <citation type="submission" date="2023-12" db="EMBL/GenBank/DDBJ databases">
        <title>Genome assembly of Anisodus tanguticus.</title>
        <authorList>
            <person name="Wang Y.-J."/>
        </authorList>
    </citation>
    <scope>NUCLEOTIDE SEQUENCE</scope>
    <source>
        <strain evidence="2">KB-2021</strain>
        <tissue evidence="2">Leaf</tissue>
    </source>
</reference>
<feature type="domain" description="MATH" evidence="1">
    <location>
        <begin position="108"/>
        <end position="195"/>
    </location>
</feature>
<dbReference type="InterPro" id="IPR008974">
    <property type="entry name" value="TRAF-like"/>
</dbReference>
<sequence>MIIYPNGDDSIEGNDYISVYLPITNTSSLPAGWEANVVFSFFLFFNQLCDNYLVIHGQVRRFHKIKSQWGCSKFISHKSLKESSNGYLVDDNCILGAEFSKLGEQCFSKEFTVGNHKWKIQLYPNGNGCQRDQSISIFLVSVDATGFDCRKSVKAKYTISIKDQINGAHRETIAGSNWFSAVNSKWGRRACMPAT</sequence>
<dbReference type="Gene3D" id="2.60.210.10">
    <property type="entry name" value="Apoptosis, Tumor Necrosis Factor Receptor Associated Protein 2, Chain A"/>
    <property type="match status" value="2"/>
</dbReference>
<evidence type="ECO:0000313" key="2">
    <source>
        <dbReference type="EMBL" id="KAK4341317.1"/>
    </source>
</evidence>
<proteinExistence type="predicted"/>
<name>A0AAE1USC1_9SOLA</name>
<dbReference type="PROSITE" id="PS50144">
    <property type="entry name" value="MATH"/>
    <property type="match status" value="2"/>
</dbReference>
<evidence type="ECO:0000313" key="3">
    <source>
        <dbReference type="Proteomes" id="UP001291623"/>
    </source>
</evidence>
<dbReference type="CDD" id="cd00121">
    <property type="entry name" value="MATH"/>
    <property type="match status" value="2"/>
</dbReference>
<dbReference type="PANTHER" id="PTHR46162:SF20">
    <property type="entry name" value="UBIQUITIN CARBOXYL-TERMINAL HYDROLASE 7-LIKE ISOFORM X1"/>
    <property type="match status" value="1"/>
</dbReference>
<accession>A0AAE1USC1</accession>
<dbReference type="Pfam" id="PF22486">
    <property type="entry name" value="MATH_2"/>
    <property type="match status" value="2"/>
</dbReference>
<dbReference type="PANTHER" id="PTHR46162">
    <property type="entry name" value="TRAF-LIKE FAMILY PROTEIN"/>
    <property type="match status" value="1"/>
</dbReference>
<dbReference type="Proteomes" id="UP001291623">
    <property type="component" value="Unassembled WGS sequence"/>
</dbReference>
<dbReference type="InterPro" id="IPR002083">
    <property type="entry name" value="MATH/TRAF_dom"/>
</dbReference>
<gene>
    <name evidence="2" type="ORF">RND71_039818</name>
</gene>
<dbReference type="SUPFAM" id="SSF49599">
    <property type="entry name" value="TRAF domain-like"/>
    <property type="match status" value="2"/>
</dbReference>
<protein>
    <recommendedName>
        <fullName evidence="1">MATH domain-containing protein</fullName>
    </recommendedName>
</protein>
<dbReference type="EMBL" id="JAVYJV010000022">
    <property type="protein sequence ID" value="KAK4341317.1"/>
    <property type="molecule type" value="Genomic_DNA"/>
</dbReference>
<dbReference type="AlphaFoldDB" id="A0AAE1USC1"/>
<feature type="domain" description="MATH" evidence="1">
    <location>
        <begin position="1"/>
        <end position="99"/>
    </location>
</feature>
<organism evidence="2 3">
    <name type="scientific">Anisodus tanguticus</name>
    <dbReference type="NCBI Taxonomy" id="243964"/>
    <lineage>
        <taxon>Eukaryota</taxon>
        <taxon>Viridiplantae</taxon>
        <taxon>Streptophyta</taxon>
        <taxon>Embryophyta</taxon>
        <taxon>Tracheophyta</taxon>
        <taxon>Spermatophyta</taxon>
        <taxon>Magnoliopsida</taxon>
        <taxon>eudicotyledons</taxon>
        <taxon>Gunneridae</taxon>
        <taxon>Pentapetalae</taxon>
        <taxon>asterids</taxon>
        <taxon>lamiids</taxon>
        <taxon>Solanales</taxon>
        <taxon>Solanaceae</taxon>
        <taxon>Solanoideae</taxon>
        <taxon>Hyoscyameae</taxon>
        <taxon>Anisodus</taxon>
    </lineage>
</organism>
<keyword evidence="3" id="KW-1185">Reference proteome</keyword>
<evidence type="ECO:0000259" key="1">
    <source>
        <dbReference type="PROSITE" id="PS50144"/>
    </source>
</evidence>
<comment type="caution">
    <text evidence="2">The sequence shown here is derived from an EMBL/GenBank/DDBJ whole genome shotgun (WGS) entry which is preliminary data.</text>
</comment>